<evidence type="ECO:0000256" key="2">
    <source>
        <dbReference type="ARBA" id="ARBA00022679"/>
    </source>
</evidence>
<dbReference type="AlphaFoldDB" id="A0A7M1XMV5"/>
<comment type="similarity">
    <text evidence="4 5">Belongs to the RNA methyltransferase RlmH family.</text>
</comment>
<organism evidence="6 7">
    <name type="scientific">Treponema rectale</name>
    <dbReference type="NCBI Taxonomy" id="744512"/>
    <lineage>
        <taxon>Bacteria</taxon>
        <taxon>Pseudomonadati</taxon>
        <taxon>Spirochaetota</taxon>
        <taxon>Spirochaetia</taxon>
        <taxon>Spirochaetales</taxon>
        <taxon>Treponemataceae</taxon>
        <taxon>Treponema</taxon>
    </lineage>
</organism>
<dbReference type="HAMAP" id="MF_00658">
    <property type="entry name" value="23SrRNA_methyltr_H"/>
    <property type="match status" value="1"/>
</dbReference>
<comment type="function">
    <text evidence="5">Specifically methylates the pseudouridine at position 1915 (m3Psi1915) in 23S rRNA.</text>
</comment>
<dbReference type="PANTHER" id="PTHR33603">
    <property type="entry name" value="METHYLTRANSFERASE"/>
    <property type="match status" value="1"/>
</dbReference>
<evidence type="ECO:0000256" key="4">
    <source>
        <dbReference type="ARBA" id="ARBA00038303"/>
    </source>
</evidence>
<dbReference type="SUPFAM" id="SSF75217">
    <property type="entry name" value="alpha/beta knot"/>
    <property type="match status" value="1"/>
</dbReference>
<keyword evidence="2 5" id="KW-0808">Transferase</keyword>
<gene>
    <name evidence="5" type="primary">rlmH</name>
    <name evidence="6" type="ORF">DYE49_02860</name>
</gene>
<evidence type="ECO:0000256" key="1">
    <source>
        <dbReference type="ARBA" id="ARBA00022603"/>
    </source>
</evidence>
<name>A0A7M1XMV5_9SPIR</name>
<dbReference type="PANTHER" id="PTHR33603:SF1">
    <property type="entry name" value="RIBOSOMAL RNA LARGE SUBUNIT METHYLTRANSFERASE H"/>
    <property type="match status" value="1"/>
</dbReference>
<comment type="caution">
    <text evidence="5">Lacks conserved residue(s) required for the propagation of feature annotation.</text>
</comment>
<comment type="subunit">
    <text evidence="5">Homodimer.</text>
</comment>
<evidence type="ECO:0000313" key="7">
    <source>
        <dbReference type="Proteomes" id="UP000593591"/>
    </source>
</evidence>
<dbReference type="GO" id="GO:0070038">
    <property type="term" value="F:rRNA (pseudouridine-N3-)-methyltransferase activity"/>
    <property type="evidence" value="ECO:0007669"/>
    <property type="project" value="UniProtKB-UniRule"/>
</dbReference>
<evidence type="ECO:0000256" key="5">
    <source>
        <dbReference type="HAMAP-Rule" id="MF_00658"/>
    </source>
</evidence>
<accession>A0A7M1XMV5</accession>
<evidence type="ECO:0000313" key="6">
    <source>
        <dbReference type="EMBL" id="QOS39452.1"/>
    </source>
</evidence>
<reference evidence="6 7" key="1">
    <citation type="submission" date="2018-08" db="EMBL/GenBank/DDBJ databases">
        <title>The first complete genome of Treponema rectale (CHPAT), a commensal spirochete of the bovine rectum.</title>
        <authorList>
            <person name="Staton G.J."/>
            <person name="Clegg S.R."/>
            <person name="Carter S.D."/>
            <person name="Radford A.D."/>
            <person name="Darby A."/>
            <person name="Hall N."/>
            <person name="Birtles R.J."/>
            <person name="Evans N.J."/>
        </authorList>
    </citation>
    <scope>NUCLEOTIDE SEQUENCE [LARGE SCALE GENOMIC DNA]</scope>
    <source>
        <strain evidence="6 7">CHPA</strain>
    </source>
</reference>
<dbReference type="Gene3D" id="3.40.1280.10">
    <property type="match status" value="1"/>
</dbReference>
<keyword evidence="3 5" id="KW-0949">S-adenosyl-L-methionine</keyword>
<dbReference type="InterPro" id="IPR029026">
    <property type="entry name" value="tRNA_m1G_MTases_N"/>
</dbReference>
<keyword evidence="5" id="KW-0698">rRNA processing</keyword>
<keyword evidence="1 5" id="KW-0489">Methyltransferase</keyword>
<dbReference type="InterPro" id="IPR003742">
    <property type="entry name" value="RlmH-like"/>
</dbReference>
<dbReference type="GO" id="GO:0005737">
    <property type="term" value="C:cytoplasm"/>
    <property type="evidence" value="ECO:0007669"/>
    <property type="project" value="UniProtKB-SubCell"/>
</dbReference>
<evidence type="ECO:0000256" key="3">
    <source>
        <dbReference type="ARBA" id="ARBA00022691"/>
    </source>
</evidence>
<protein>
    <recommendedName>
        <fullName evidence="5">Ribosomal RNA large subunit methyltransferase H</fullName>
        <ecNumber evidence="5">2.1.1.177</ecNumber>
    </recommendedName>
    <alternativeName>
        <fullName evidence="5">23S rRNA (pseudouridine1915-N3)-methyltransferase</fullName>
    </alternativeName>
    <alternativeName>
        <fullName evidence="5">23S rRNA m3Psi1915 methyltransferase</fullName>
    </alternativeName>
    <alternativeName>
        <fullName evidence="5">rRNA (pseudouridine-N3-)-methyltransferase RlmH</fullName>
    </alternativeName>
</protein>
<dbReference type="EC" id="2.1.1.177" evidence="5"/>
<dbReference type="InterPro" id="IPR029028">
    <property type="entry name" value="Alpha/beta_knot_MTases"/>
</dbReference>
<feature type="binding site" evidence="5">
    <location>
        <position position="107"/>
    </location>
    <ligand>
        <name>S-adenosyl-L-methionine</name>
        <dbReference type="ChEBI" id="CHEBI:59789"/>
    </ligand>
</feature>
<dbReference type="CDD" id="cd18081">
    <property type="entry name" value="RlmH-like"/>
    <property type="match status" value="1"/>
</dbReference>
<proteinExistence type="inferred from homology"/>
<dbReference type="KEGG" id="trc:DYE49_02860"/>
<dbReference type="PIRSF" id="PIRSF004505">
    <property type="entry name" value="MT_bac"/>
    <property type="match status" value="1"/>
</dbReference>
<sequence>MNIRFLIPGKCREKYINDGVNEYLKRTSKYAKVSLSYLTEESLSDNASEAQIKKALAIEAQRALKQIKEEEVLFLVDVHGKKYDSSSFAKVLQEKTSKSGNIVFLFGSSYGLDDSLRKRADVIFSLSDFTFTHYMALLLTVEQVYRSMKIMRGETYDK</sequence>
<comment type="catalytic activity">
    <reaction evidence="5">
        <text>pseudouridine(1915) in 23S rRNA + S-adenosyl-L-methionine = N(3)-methylpseudouridine(1915) in 23S rRNA + S-adenosyl-L-homocysteine + H(+)</text>
        <dbReference type="Rhea" id="RHEA:42752"/>
        <dbReference type="Rhea" id="RHEA-COMP:10221"/>
        <dbReference type="Rhea" id="RHEA-COMP:10222"/>
        <dbReference type="ChEBI" id="CHEBI:15378"/>
        <dbReference type="ChEBI" id="CHEBI:57856"/>
        <dbReference type="ChEBI" id="CHEBI:59789"/>
        <dbReference type="ChEBI" id="CHEBI:65314"/>
        <dbReference type="ChEBI" id="CHEBI:74486"/>
        <dbReference type="EC" id="2.1.1.177"/>
    </reaction>
</comment>
<dbReference type="EMBL" id="CP031517">
    <property type="protein sequence ID" value="QOS39452.1"/>
    <property type="molecule type" value="Genomic_DNA"/>
</dbReference>
<dbReference type="Proteomes" id="UP000593591">
    <property type="component" value="Chromosome"/>
</dbReference>
<dbReference type="Pfam" id="PF02590">
    <property type="entry name" value="SPOUT_MTase"/>
    <property type="match status" value="1"/>
</dbReference>
<comment type="subcellular location">
    <subcellularLocation>
        <location evidence="5">Cytoplasm</location>
    </subcellularLocation>
</comment>
<keyword evidence="5" id="KW-0963">Cytoplasm</keyword>